<keyword evidence="2" id="KW-1185">Reference proteome</keyword>
<gene>
    <name evidence="1" type="ORF">IJ22_28230</name>
</gene>
<evidence type="ECO:0000313" key="2">
    <source>
        <dbReference type="Proteomes" id="UP000061660"/>
    </source>
</evidence>
<accession>A0A0U2UJ73</accession>
<dbReference type="STRING" id="162209.IJ22_28230"/>
<dbReference type="PATRIC" id="fig|162209.4.peg.3010"/>
<dbReference type="RefSeq" id="WP_054819008.1">
    <property type="nucleotide sequence ID" value="NZ_BJCS01000004.1"/>
</dbReference>
<keyword evidence="1" id="KW-0167">Capsid protein</keyword>
<dbReference type="KEGG" id="pnp:IJ22_28230"/>
<reference evidence="2" key="1">
    <citation type="submission" date="2015-12" db="EMBL/GenBank/DDBJ databases">
        <title>Complete genome sequences of two moderately thermophilic Paenibacillus species.</title>
        <authorList>
            <person name="Butler R.III."/>
            <person name="Wang J."/>
            <person name="Stark B.C."/>
            <person name="Pombert J.-F."/>
        </authorList>
    </citation>
    <scope>NUCLEOTIDE SEQUENCE [LARGE SCALE GENOMIC DNA]</scope>
    <source>
        <strain evidence="2">32O-Y</strain>
    </source>
</reference>
<dbReference type="PANTHER" id="PTHR40050:SF1">
    <property type="entry name" value="INNER SPORE COAT PROTEIN H"/>
    <property type="match status" value="1"/>
</dbReference>
<sequence length="354" mass="41576">MAGELPAKHIVIGSQQLKQLQKNVWSDRYVQAVMTAGGNKANIQIRYRGGHTREYPKRSYEVIRGGKTYHYNAEYDDPSLIRNALSFRFFNWIGVPGPATKHCLLFVNGVCLGVYLEIEGVDRSFFRKRGISVQSLFYAVNDHANFDLLKPGSKRRKAELFSGYQQIMGNPADRRKLKRFIHRLNTTKGAHELKAYLYRRIDIDNYLRWLAGAVLTGNYDGFEQNYAIYRHRAAQKYRMIPWDYEGTWGRNCYGKPCGSDLVRITGYNRLTRKLLQYAEVRRKYKRLLVKLLQTEFTVSRILPAAESMHNQIKPYMKWEPVRKWPIHVFDGEMQFIRKYIEERRTLVTEAIKEL</sequence>
<dbReference type="Proteomes" id="UP000061660">
    <property type="component" value="Chromosome"/>
</dbReference>
<proteinExistence type="predicted"/>
<dbReference type="AlphaFoldDB" id="A0A0U2UJ73"/>
<protein>
    <submittedName>
        <fullName evidence="1">Spore coat protein CotH</fullName>
    </submittedName>
</protein>
<dbReference type="InterPro" id="IPR014867">
    <property type="entry name" value="Spore_coat_CotH_CotH2/3/7"/>
</dbReference>
<evidence type="ECO:0000313" key="1">
    <source>
        <dbReference type="EMBL" id="ALS23196.1"/>
    </source>
</evidence>
<name>A0A0U2UJ73_9BACL</name>
<dbReference type="EMBL" id="CP013652">
    <property type="protein sequence ID" value="ALS23196.1"/>
    <property type="molecule type" value="Genomic_DNA"/>
</dbReference>
<keyword evidence="1" id="KW-0946">Virion</keyword>
<reference evidence="1 2" key="2">
    <citation type="journal article" date="2016" name="Genome Announc.">
        <title>Complete Genome Sequences of Two Interactive Moderate Thermophiles, Paenibacillus napthalenovorans 32O-Y and Paenibacillus sp. 32O-W.</title>
        <authorList>
            <person name="Butler R.R.III."/>
            <person name="Wang J."/>
            <person name="Stark B.C."/>
            <person name="Pombert J.F."/>
        </authorList>
    </citation>
    <scope>NUCLEOTIDE SEQUENCE [LARGE SCALE GENOMIC DNA]</scope>
    <source>
        <strain evidence="1 2">32O-Y</strain>
    </source>
</reference>
<dbReference type="Pfam" id="PF08757">
    <property type="entry name" value="CotH"/>
    <property type="match status" value="1"/>
</dbReference>
<dbReference type="OrthoDB" id="3235126at2"/>
<organism evidence="1 2">
    <name type="scientific">Paenibacillus naphthalenovorans</name>
    <dbReference type="NCBI Taxonomy" id="162209"/>
    <lineage>
        <taxon>Bacteria</taxon>
        <taxon>Bacillati</taxon>
        <taxon>Bacillota</taxon>
        <taxon>Bacilli</taxon>
        <taxon>Bacillales</taxon>
        <taxon>Paenibacillaceae</taxon>
        <taxon>Paenibacillus</taxon>
    </lineage>
</organism>
<dbReference type="PANTHER" id="PTHR40050">
    <property type="entry name" value="INNER SPORE COAT PROTEIN H"/>
    <property type="match status" value="1"/>
</dbReference>